<keyword evidence="1" id="KW-1133">Transmembrane helix</keyword>
<dbReference type="EMBL" id="CP084167">
    <property type="protein sequence ID" value="UJG43531.1"/>
    <property type="molecule type" value="Genomic_DNA"/>
</dbReference>
<protein>
    <submittedName>
        <fullName evidence="2">Uncharacterized protein</fullName>
    </submittedName>
</protein>
<feature type="transmembrane region" description="Helical" evidence="1">
    <location>
        <begin position="106"/>
        <end position="129"/>
    </location>
</feature>
<keyword evidence="1" id="KW-0472">Membrane</keyword>
<keyword evidence="1" id="KW-0812">Transmembrane</keyword>
<dbReference type="AlphaFoldDB" id="A0A9Y1BQT1"/>
<proteinExistence type="predicted"/>
<gene>
    <name evidence="2" type="ORF">K9W46_14320</name>
</gene>
<feature type="transmembrane region" description="Helical" evidence="1">
    <location>
        <begin position="244"/>
        <end position="266"/>
    </location>
</feature>
<reference evidence="2" key="1">
    <citation type="journal article" date="2022" name="Nat. Microbiol.">
        <title>Unique mobile elements and scalable gene flow at the prokaryote-eukaryote boundary revealed by circularized Asgard archaea genomes.</title>
        <authorList>
            <person name="Wu F."/>
            <person name="Speth D.R."/>
            <person name="Philosof A."/>
            <person name="Cremiere A."/>
            <person name="Narayanan A."/>
            <person name="Barco R.A."/>
            <person name="Connon S.A."/>
            <person name="Amend J.P."/>
            <person name="Antoshechkin I.A."/>
            <person name="Orphan V.J."/>
        </authorList>
    </citation>
    <scope>NUCLEOTIDE SEQUENCE</scope>
    <source>
        <strain evidence="2">PR6</strain>
    </source>
</reference>
<evidence type="ECO:0000256" key="1">
    <source>
        <dbReference type="SAM" id="Phobius"/>
    </source>
</evidence>
<sequence length="568" mass="64690">MAALLGTNGAIVLIFLAFIFNMIIVVKTLYKGFSRKKRDKQFIWSLVSSALISIGTLSSFIWFIRLYLPSTGFLGFFGFLFLSINNIIATVYIFKSETDFLKRMGGIIFSFMALYSTLILLNVIASYTAFNLPRFLNWIITIPSISYGLLEALFFTGGTAYWYPLFVLIPIAIPIDLFEKGKIKNSEEEEEKKVSKTEIKEKKAKGEKASKKKSTVFLERIEKVEEKKQKRGIGTFLNNGVKGIFVFIVLFLIIFSMIGVGVLSSLSQYTSRNYQPIYSQRDDFNFAVSLRTGSFQTFLPSNYEEIFSLELDLIKELGVDTVSIDVLTDIILANQTSFGNMLNVLKSEGLKIALFAYGNASWSYPYESFENYSRTIEMEAQMIVENYEPDYLVIYPQPIVFQTYFMDPEESITNNDWTLTINNTANLIHSLSNKTKVAVSVTLDDIDNGLFDGLWNSTTIDLAIINIYVYQDRDLNFNEYLNVTEQANKTLWISSTSFSPMMYGERIQAGTLARQLEIIVNNQKITGFICDPLMDRTITANLNGLVAENGHKRLAFYKYKEIIETVKE</sequence>
<feature type="transmembrane region" description="Helical" evidence="1">
    <location>
        <begin position="42"/>
        <end position="67"/>
    </location>
</feature>
<dbReference type="Proteomes" id="UP001200513">
    <property type="component" value="Chromosome"/>
</dbReference>
<evidence type="ECO:0000313" key="2">
    <source>
        <dbReference type="EMBL" id="UJG43531.1"/>
    </source>
</evidence>
<accession>A0A9Y1BQT1</accession>
<feature type="transmembrane region" description="Helical" evidence="1">
    <location>
        <begin position="6"/>
        <end position="30"/>
    </location>
</feature>
<name>A0A9Y1BQT1_9ARCH</name>
<feature type="transmembrane region" description="Helical" evidence="1">
    <location>
        <begin position="161"/>
        <end position="178"/>
    </location>
</feature>
<organism evidence="2">
    <name type="scientific">Candidatus Heimdallarchaeum endolithica</name>
    <dbReference type="NCBI Taxonomy" id="2876572"/>
    <lineage>
        <taxon>Archaea</taxon>
        <taxon>Promethearchaeati</taxon>
        <taxon>Candidatus Heimdallarchaeota</taxon>
        <taxon>Candidatus Heimdallarchaeia (ex Rinke et al. 2021) (nom. nud.)</taxon>
        <taxon>Candidatus Heimdallarchaeales</taxon>
        <taxon>Candidatus Heimdallarchaeaceae</taxon>
        <taxon>Candidatus Heimdallarchaeum</taxon>
    </lineage>
</organism>
<feature type="transmembrane region" description="Helical" evidence="1">
    <location>
        <begin position="73"/>
        <end position="94"/>
    </location>
</feature>